<protein>
    <recommendedName>
        <fullName evidence="4">VWFC domain-containing protein</fullName>
    </recommendedName>
</protein>
<evidence type="ECO:0000256" key="1">
    <source>
        <dbReference type="SAM" id="SignalP"/>
    </source>
</evidence>
<organism evidence="2 3">
    <name type="scientific">Microctonus aethiopoides</name>
    <dbReference type="NCBI Taxonomy" id="144406"/>
    <lineage>
        <taxon>Eukaryota</taxon>
        <taxon>Metazoa</taxon>
        <taxon>Ecdysozoa</taxon>
        <taxon>Arthropoda</taxon>
        <taxon>Hexapoda</taxon>
        <taxon>Insecta</taxon>
        <taxon>Pterygota</taxon>
        <taxon>Neoptera</taxon>
        <taxon>Endopterygota</taxon>
        <taxon>Hymenoptera</taxon>
        <taxon>Apocrita</taxon>
        <taxon>Ichneumonoidea</taxon>
        <taxon>Braconidae</taxon>
        <taxon>Euphorinae</taxon>
        <taxon>Microctonus</taxon>
    </lineage>
</organism>
<reference evidence="2" key="2">
    <citation type="submission" date="2023-03" db="EMBL/GenBank/DDBJ databases">
        <authorList>
            <person name="Inwood S.N."/>
            <person name="Skelly J.G."/>
            <person name="Guhlin J."/>
            <person name="Harrop T.W.R."/>
            <person name="Goldson S.G."/>
            <person name="Dearden P.K."/>
        </authorList>
    </citation>
    <scope>NUCLEOTIDE SEQUENCE</scope>
    <source>
        <strain evidence="2">Irish</strain>
        <tissue evidence="2">Whole body</tissue>
    </source>
</reference>
<gene>
    <name evidence="2" type="ORF">PV328_002099</name>
</gene>
<name>A0AA39KY77_9HYME</name>
<accession>A0AA39KY77</accession>
<sequence>MGQINIIICVFFLSLILASISADRSCDKTKCPGPTLYYKDLGCKPLYKNPDDCCPYKYNCDEVKLRSSNKCYANGHEYNIGQKLRKEDSNPCDIECRCVRLGGSARFMCAIVDCPYNYIHDPNCYLPRSAVECCAGEPICLQNPEDRPKCEVDGKIYRDGEKFTPKSEPHKQCICGPGYKGENIAPFCRVSLASVCRPEFYHANDIEKNCTPTYYHGQSPQSSCSVAYRCQNEHDVVIKHNRDAIAPQADDDMVCQFGTLVMRYGDELMQNTGYNSVCMRCVCEVGPVPTCTRLPDAECDVTNHPQFDYYG</sequence>
<dbReference type="EMBL" id="JAQQBS010000001">
    <property type="protein sequence ID" value="KAK0178120.1"/>
    <property type="molecule type" value="Genomic_DNA"/>
</dbReference>
<feature type="chain" id="PRO_5041470776" description="VWFC domain-containing protein" evidence="1">
    <location>
        <begin position="23"/>
        <end position="311"/>
    </location>
</feature>
<evidence type="ECO:0000313" key="3">
    <source>
        <dbReference type="Proteomes" id="UP001168990"/>
    </source>
</evidence>
<feature type="signal peptide" evidence="1">
    <location>
        <begin position="1"/>
        <end position="22"/>
    </location>
</feature>
<keyword evidence="1" id="KW-0732">Signal</keyword>
<evidence type="ECO:0000313" key="2">
    <source>
        <dbReference type="EMBL" id="KAK0178120.1"/>
    </source>
</evidence>
<proteinExistence type="predicted"/>
<comment type="caution">
    <text evidence="2">The sequence shown here is derived from an EMBL/GenBank/DDBJ whole genome shotgun (WGS) entry which is preliminary data.</text>
</comment>
<dbReference type="AlphaFoldDB" id="A0AA39KY77"/>
<keyword evidence="3" id="KW-1185">Reference proteome</keyword>
<reference evidence="2" key="1">
    <citation type="journal article" date="2023" name="bioRxiv">
        <title>Scaffold-level genome assemblies of two parasitoid biocontrol wasps reveal the parthenogenesis mechanism and an associated novel virus.</title>
        <authorList>
            <person name="Inwood S."/>
            <person name="Skelly J."/>
            <person name="Guhlin J."/>
            <person name="Harrop T."/>
            <person name="Goldson S."/>
            <person name="Dearden P."/>
        </authorList>
    </citation>
    <scope>NUCLEOTIDE SEQUENCE</scope>
    <source>
        <strain evidence="2">Irish</strain>
        <tissue evidence="2">Whole body</tissue>
    </source>
</reference>
<evidence type="ECO:0008006" key="4">
    <source>
        <dbReference type="Google" id="ProtNLM"/>
    </source>
</evidence>
<dbReference type="Proteomes" id="UP001168990">
    <property type="component" value="Unassembled WGS sequence"/>
</dbReference>